<feature type="transmembrane region" description="Helical" evidence="1">
    <location>
        <begin position="108"/>
        <end position="132"/>
    </location>
</feature>
<keyword evidence="1" id="KW-0472">Membrane</keyword>
<feature type="transmembrane region" description="Helical" evidence="1">
    <location>
        <begin position="73"/>
        <end position="96"/>
    </location>
</feature>
<dbReference type="EMBL" id="JAMQOS010000005">
    <property type="protein sequence ID" value="MDS0283390.1"/>
    <property type="molecule type" value="Genomic_DNA"/>
</dbReference>
<dbReference type="Pfam" id="PF09948">
    <property type="entry name" value="PpoB2"/>
    <property type="match status" value="1"/>
</dbReference>
<comment type="caution">
    <text evidence="2">The sequence shown here is derived from an EMBL/GenBank/DDBJ whole genome shotgun (WGS) entry which is preliminary data.</text>
</comment>
<evidence type="ECO:0000256" key="1">
    <source>
        <dbReference type="SAM" id="Phobius"/>
    </source>
</evidence>
<name>A0ABU2FRK2_9EURY</name>
<dbReference type="RefSeq" id="WP_310901223.1">
    <property type="nucleotide sequence ID" value="NZ_JAMQOS010000005.1"/>
</dbReference>
<keyword evidence="1" id="KW-1133">Transmembrane helix</keyword>
<reference evidence="2 3" key="1">
    <citation type="submission" date="2022-06" db="EMBL/GenBank/DDBJ databases">
        <title>Halomicroarcula sp. a new haloarchaeum isolate from saline soil.</title>
        <authorList>
            <person name="Strakova D."/>
            <person name="Galisteo C."/>
            <person name="Sanchez-Porro C."/>
            <person name="Ventosa A."/>
        </authorList>
    </citation>
    <scope>NUCLEOTIDE SEQUENCE [LARGE SCALE GENOMIC DNA]</scope>
    <source>
        <strain evidence="2 3">S3CR25-11</strain>
    </source>
</reference>
<feature type="transmembrane region" description="Helical" evidence="1">
    <location>
        <begin position="138"/>
        <end position="160"/>
    </location>
</feature>
<keyword evidence="3" id="KW-1185">Reference proteome</keyword>
<sequence>MPVTTLERLATRTRRSTVPVALATYVVAALAWLALVLHDPLEYALLGHAGHGGPGVAETVALTHGAVGVGHYLLMWGLMMVAMMYPSSAAAFQWYADRQSRRTDAAPATAALAFVASYTLLWVAVGVVPLAVVAVVPLGALAAAFGPAYLGVALLAVGGFQLSGLKRRALQSCRSPAGFLPPGAEDRRPVRLGWQFGRQDVAACGVLMGLMVAVGSMNLGWMALVTGVLSLERLSADGQRWARWVGYAAVGSGVALVAVAAL</sequence>
<proteinExistence type="predicted"/>
<protein>
    <submittedName>
        <fullName evidence="2">DUF2182 domain-containing protein</fullName>
    </submittedName>
</protein>
<feature type="transmembrane region" description="Helical" evidence="1">
    <location>
        <begin position="201"/>
        <end position="224"/>
    </location>
</feature>
<dbReference type="InterPro" id="IPR018688">
    <property type="entry name" value="PpoB2-like"/>
</dbReference>
<accession>A0ABU2FRK2</accession>
<feature type="transmembrane region" description="Helical" evidence="1">
    <location>
        <begin position="244"/>
        <end position="261"/>
    </location>
</feature>
<organism evidence="2 3">
    <name type="scientific">Haloarcula onubensis</name>
    <dbReference type="NCBI Taxonomy" id="2950539"/>
    <lineage>
        <taxon>Archaea</taxon>
        <taxon>Methanobacteriati</taxon>
        <taxon>Methanobacteriota</taxon>
        <taxon>Stenosarchaea group</taxon>
        <taxon>Halobacteria</taxon>
        <taxon>Halobacteriales</taxon>
        <taxon>Haloarculaceae</taxon>
        <taxon>Haloarcula</taxon>
    </lineage>
</organism>
<dbReference type="Proteomes" id="UP001268864">
    <property type="component" value="Unassembled WGS sequence"/>
</dbReference>
<evidence type="ECO:0000313" key="2">
    <source>
        <dbReference type="EMBL" id="MDS0283390.1"/>
    </source>
</evidence>
<gene>
    <name evidence="2" type="ORF">NDI86_14770</name>
</gene>
<feature type="transmembrane region" description="Helical" evidence="1">
    <location>
        <begin position="18"/>
        <end position="37"/>
    </location>
</feature>
<evidence type="ECO:0000313" key="3">
    <source>
        <dbReference type="Proteomes" id="UP001268864"/>
    </source>
</evidence>
<keyword evidence="1" id="KW-0812">Transmembrane</keyword>